<dbReference type="InParanoid" id="H2XQP8"/>
<dbReference type="GO" id="GO:0006355">
    <property type="term" value="P:regulation of DNA-templated transcription"/>
    <property type="evidence" value="ECO:0007669"/>
    <property type="project" value="InterPro"/>
</dbReference>
<reference evidence="4" key="2">
    <citation type="journal article" date="2008" name="Genome Biol.">
        <title>Improved genome assembly and evidence-based global gene model set for the chordate Ciona intestinalis: new insight into intron and operon populations.</title>
        <authorList>
            <person name="Satou Y."/>
            <person name="Mineta K."/>
            <person name="Ogasawara M."/>
            <person name="Sasakura Y."/>
            <person name="Shoguchi E."/>
            <person name="Ueno K."/>
            <person name="Yamada L."/>
            <person name="Matsumoto J."/>
            <person name="Wasserscheid J."/>
            <person name="Dewar K."/>
            <person name="Wiley G.B."/>
            <person name="Macmil S.L."/>
            <person name="Roe B.A."/>
            <person name="Zeller R.W."/>
            <person name="Hastings K.E."/>
            <person name="Lemaire P."/>
            <person name="Lindquist E."/>
            <person name="Endo T."/>
            <person name="Hotta K."/>
            <person name="Inaba K."/>
        </authorList>
    </citation>
    <scope>NUCLEOTIDE SEQUENCE [LARGE SCALE GENOMIC DNA]</scope>
    <source>
        <strain evidence="4">wild type</strain>
    </source>
</reference>
<keyword evidence="5" id="KW-1185">Reference proteome</keyword>
<reference evidence="4" key="3">
    <citation type="submission" date="2025-08" db="UniProtKB">
        <authorList>
            <consortium name="Ensembl"/>
        </authorList>
    </citation>
    <scope>IDENTIFICATION</scope>
</reference>
<dbReference type="PANTHER" id="PTHR16500:SF3">
    <property type="entry name" value="BRCA2-INTERACTING TRANSCRIPTIONAL REPRESSOR EMSY"/>
    <property type="match status" value="1"/>
</dbReference>
<dbReference type="Ensembl" id="ENSCINT00000031404.1">
    <property type="protein sequence ID" value="ENSCINP00000031982.1"/>
    <property type="gene ID" value="ENSCING00000018533.1"/>
</dbReference>
<dbReference type="InterPro" id="IPR005491">
    <property type="entry name" value="ENT_dom"/>
</dbReference>
<sequence length="196" mass="22250">MPPVKCSEDVYSFNERESLLKLRQYEFEAYASAVSALRAEGELNDEKRDVLAHLQRVFGITKERHKAEVRRAVNDEKLSSVSYSLNGEKSSIEWEREGQRITPLPTRPTPITMHTEIADYVANITAEENRDILRGSRLGIAISYIYSDNKNEVPSNPLPPAQVDTDWEIIPYKKSDQYVYLPSGGVVCLEPKDSSD</sequence>
<protein>
    <recommendedName>
        <fullName evidence="3">ENT domain-containing protein</fullName>
    </recommendedName>
</protein>
<dbReference type="SMART" id="SM01191">
    <property type="entry name" value="ENT"/>
    <property type="match status" value="1"/>
</dbReference>
<organism evidence="4 5">
    <name type="scientific">Ciona intestinalis</name>
    <name type="common">Transparent sea squirt</name>
    <name type="synonym">Ascidia intestinalis</name>
    <dbReference type="NCBI Taxonomy" id="7719"/>
    <lineage>
        <taxon>Eukaryota</taxon>
        <taxon>Metazoa</taxon>
        <taxon>Chordata</taxon>
        <taxon>Tunicata</taxon>
        <taxon>Ascidiacea</taxon>
        <taxon>Phlebobranchia</taxon>
        <taxon>Cionidae</taxon>
        <taxon>Ciona</taxon>
    </lineage>
</organism>
<comment type="subcellular location">
    <subcellularLocation>
        <location evidence="1">Nucleus</location>
    </subcellularLocation>
</comment>
<evidence type="ECO:0000313" key="4">
    <source>
        <dbReference type="Ensembl" id="ENSCINP00000031982.1"/>
    </source>
</evidence>
<evidence type="ECO:0000256" key="1">
    <source>
        <dbReference type="ARBA" id="ARBA00004123"/>
    </source>
</evidence>
<dbReference type="STRING" id="7719.ENSCINP00000031982"/>
<dbReference type="InterPro" id="IPR036142">
    <property type="entry name" value="ENT_dom-like_sf"/>
</dbReference>
<dbReference type="Gene3D" id="1.10.1240.40">
    <property type="entry name" value="ENT domain"/>
    <property type="match status" value="1"/>
</dbReference>
<dbReference type="InterPro" id="IPR033482">
    <property type="entry name" value="EMSY"/>
</dbReference>
<dbReference type="Proteomes" id="UP000008144">
    <property type="component" value="Chromosome 5"/>
</dbReference>
<dbReference type="HOGENOM" id="CLU_091738_0_0_1"/>
<dbReference type="SUPFAM" id="SSF158639">
    <property type="entry name" value="ENT-like"/>
    <property type="match status" value="1"/>
</dbReference>
<accession>H2XQP8</accession>
<proteinExistence type="predicted"/>
<dbReference type="GeneTree" id="ENSGT00390000009554"/>
<dbReference type="PANTHER" id="PTHR16500">
    <property type="entry name" value="BRCA2-INTERACTING TRANSCRIPTIONAL REPRESSOR EMSY"/>
    <property type="match status" value="1"/>
</dbReference>
<name>H2XQP8_CIOIN</name>
<evidence type="ECO:0000259" key="3">
    <source>
        <dbReference type="PROSITE" id="PS51138"/>
    </source>
</evidence>
<feature type="domain" description="ENT" evidence="3">
    <location>
        <begin position="18"/>
        <end position="102"/>
    </location>
</feature>
<dbReference type="AlphaFoldDB" id="H2XQP8"/>
<evidence type="ECO:0000313" key="5">
    <source>
        <dbReference type="Proteomes" id="UP000008144"/>
    </source>
</evidence>
<reference evidence="5" key="1">
    <citation type="journal article" date="2002" name="Science">
        <title>The draft genome of Ciona intestinalis: insights into chordate and vertebrate origins.</title>
        <authorList>
            <person name="Dehal P."/>
            <person name="Satou Y."/>
            <person name="Campbell R.K."/>
            <person name="Chapman J."/>
            <person name="Degnan B."/>
            <person name="De Tomaso A."/>
            <person name="Davidson B."/>
            <person name="Di Gregorio A."/>
            <person name="Gelpke M."/>
            <person name="Goodstein D.M."/>
            <person name="Harafuji N."/>
            <person name="Hastings K.E."/>
            <person name="Ho I."/>
            <person name="Hotta K."/>
            <person name="Huang W."/>
            <person name="Kawashima T."/>
            <person name="Lemaire P."/>
            <person name="Martinez D."/>
            <person name="Meinertzhagen I.A."/>
            <person name="Necula S."/>
            <person name="Nonaka M."/>
            <person name="Putnam N."/>
            <person name="Rash S."/>
            <person name="Saiga H."/>
            <person name="Satake M."/>
            <person name="Terry A."/>
            <person name="Yamada L."/>
            <person name="Wang H.G."/>
            <person name="Awazu S."/>
            <person name="Azumi K."/>
            <person name="Boore J."/>
            <person name="Branno M."/>
            <person name="Chin-Bow S."/>
            <person name="DeSantis R."/>
            <person name="Doyle S."/>
            <person name="Francino P."/>
            <person name="Keys D.N."/>
            <person name="Haga S."/>
            <person name="Hayashi H."/>
            <person name="Hino K."/>
            <person name="Imai K.S."/>
            <person name="Inaba K."/>
            <person name="Kano S."/>
            <person name="Kobayashi K."/>
            <person name="Kobayashi M."/>
            <person name="Lee B.I."/>
            <person name="Makabe K.W."/>
            <person name="Manohar C."/>
            <person name="Matassi G."/>
            <person name="Medina M."/>
            <person name="Mochizuki Y."/>
            <person name="Mount S."/>
            <person name="Morishita T."/>
            <person name="Miura S."/>
            <person name="Nakayama A."/>
            <person name="Nishizaka S."/>
            <person name="Nomoto H."/>
            <person name="Ohta F."/>
            <person name="Oishi K."/>
            <person name="Rigoutsos I."/>
            <person name="Sano M."/>
            <person name="Sasaki A."/>
            <person name="Sasakura Y."/>
            <person name="Shoguchi E."/>
            <person name="Shin-i T."/>
            <person name="Spagnuolo A."/>
            <person name="Stainier D."/>
            <person name="Suzuki M.M."/>
            <person name="Tassy O."/>
            <person name="Takatori N."/>
            <person name="Tokuoka M."/>
            <person name="Yagi K."/>
            <person name="Yoshizaki F."/>
            <person name="Wada S."/>
            <person name="Zhang C."/>
            <person name="Hyatt P.D."/>
            <person name="Larimer F."/>
            <person name="Detter C."/>
            <person name="Doggett N."/>
            <person name="Glavina T."/>
            <person name="Hawkins T."/>
            <person name="Richardson P."/>
            <person name="Lucas S."/>
            <person name="Kohara Y."/>
            <person name="Levine M."/>
            <person name="Satoh N."/>
            <person name="Rokhsar D.S."/>
        </authorList>
    </citation>
    <scope>NUCLEOTIDE SEQUENCE [LARGE SCALE GENOMIC DNA]</scope>
</reference>
<dbReference type="OMA" id="GITKERH"/>
<dbReference type="Pfam" id="PF03735">
    <property type="entry name" value="ENT"/>
    <property type="match status" value="1"/>
</dbReference>
<dbReference type="EMBL" id="EAAA01002090">
    <property type="status" value="NOT_ANNOTATED_CDS"/>
    <property type="molecule type" value="Genomic_DNA"/>
</dbReference>
<evidence type="ECO:0000256" key="2">
    <source>
        <dbReference type="ARBA" id="ARBA00023242"/>
    </source>
</evidence>
<dbReference type="GO" id="GO:0005634">
    <property type="term" value="C:nucleus"/>
    <property type="evidence" value="ECO:0007669"/>
    <property type="project" value="UniProtKB-SubCell"/>
</dbReference>
<reference evidence="4" key="4">
    <citation type="submission" date="2025-09" db="UniProtKB">
        <authorList>
            <consortium name="Ensembl"/>
        </authorList>
    </citation>
    <scope>IDENTIFICATION</scope>
</reference>
<keyword evidence="2" id="KW-0539">Nucleus</keyword>
<dbReference type="PROSITE" id="PS51138">
    <property type="entry name" value="ENT"/>
    <property type="match status" value="1"/>
</dbReference>